<proteinExistence type="predicted"/>
<evidence type="ECO:0000313" key="2">
    <source>
        <dbReference type="Proteomes" id="UP000683925"/>
    </source>
</evidence>
<dbReference type="AlphaFoldDB" id="A0A8S1S8L9"/>
<dbReference type="EMBL" id="CAJJDP010000006">
    <property type="protein sequence ID" value="CAD8135837.1"/>
    <property type="molecule type" value="Genomic_DNA"/>
</dbReference>
<gene>
    <name evidence="1" type="ORF">POCTA_138.1.T0070055</name>
</gene>
<organism evidence="1 2">
    <name type="scientific">Paramecium octaurelia</name>
    <dbReference type="NCBI Taxonomy" id="43137"/>
    <lineage>
        <taxon>Eukaryota</taxon>
        <taxon>Sar</taxon>
        <taxon>Alveolata</taxon>
        <taxon>Ciliophora</taxon>
        <taxon>Intramacronucleata</taxon>
        <taxon>Oligohymenophorea</taxon>
        <taxon>Peniculida</taxon>
        <taxon>Parameciidae</taxon>
        <taxon>Paramecium</taxon>
    </lineage>
</organism>
<sequence length="439" mass="51537">MIQNQHIAIDFQQDSFWKELVQEFQAQISRRLLTKDVLLKFTNIKEIVYIIDGSIIRIDQISDTKKMLQIMQNLEQIKYLKWMGNYGQKLENGTLFGEAAIKIWEDAIVMKEESREYGRKFLSIITSCIKDINSQVQVYEFGLFNGDLRQGVWKIIHNDQAIGEGSYDLKGNKIGQWQELHQYWEKDSREIIFKGEYKNGQKFGRWDTVDVGLKQNKVIGKWVELYDLWDQSVTYHGEYKNGERFSSWTIKDREDQKIGGGSYTEKGIKNGEWIEICAEWRSVCQINFKGVYKNGKKIGFWDTLQYGDQKIGGGKYNDNGLKDGKWIELHDEWQHWDREVTFEGEYLQGKKIGKWNTILNGKQNIGGGQYDQDGLKSGQWVDLCDGWEGNGANSVQFTYNGEYLKGKKVGRWDTFEKNQKLMYLTLILPVQIYQWRWLI</sequence>
<evidence type="ECO:0008006" key="3">
    <source>
        <dbReference type="Google" id="ProtNLM"/>
    </source>
</evidence>
<dbReference type="PANTHER" id="PTHR33706:SF1">
    <property type="entry name" value="TPR REPEAT PROTEIN"/>
    <property type="match status" value="1"/>
</dbReference>
<dbReference type="PANTHER" id="PTHR33706">
    <property type="entry name" value="MORN VARIANT REPEAT PROTEIN"/>
    <property type="match status" value="1"/>
</dbReference>
<accession>A0A8S1S8L9</accession>
<reference evidence="1" key="1">
    <citation type="submission" date="2021-01" db="EMBL/GenBank/DDBJ databases">
        <authorList>
            <consortium name="Genoscope - CEA"/>
            <person name="William W."/>
        </authorList>
    </citation>
    <scope>NUCLEOTIDE SEQUENCE</scope>
</reference>
<dbReference type="Proteomes" id="UP000683925">
    <property type="component" value="Unassembled WGS sequence"/>
</dbReference>
<keyword evidence="2" id="KW-1185">Reference proteome</keyword>
<comment type="caution">
    <text evidence="1">The sequence shown here is derived from an EMBL/GenBank/DDBJ whole genome shotgun (WGS) entry which is preliminary data.</text>
</comment>
<evidence type="ECO:0000313" key="1">
    <source>
        <dbReference type="EMBL" id="CAD8135837.1"/>
    </source>
</evidence>
<name>A0A8S1S8L9_PAROT</name>
<dbReference type="OrthoDB" id="10364544at2759"/>
<dbReference type="OMA" id="IEICAEW"/>
<protein>
    <recommendedName>
        <fullName evidence="3">MORN repeat protein</fullName>
    </recommendedName>
</protein>